<evidence type="ECO:0000256" key="1">
    <source>
        <dbReference type="ARBA" id="ARBA00007287"/>
    </source>
</evidence>
<accession>A0A3G1A6F5</accession>
<dbReference type="InterPro" id="IPR036388">
    <property type="entry name" value="WH-like_DNA-bd_sf"/>
</dbReference>
<sequence>MTESIGEIKCEEEVAEVFSLLGISKFGCEVYLKLLQEGPLTLSELTEKMEAKTSQLYYYIKELVSKGLIEASSSRPVVYRAVSPSVLEKLYIEKTESLRARILERLKATAPRKQKLASEEPNVYTLKNWRTFLARAEEAAHNATVDLIVCGDFEFVKYLNETIELKEKEGVNTYVLLYEVPGINIDYSKLPKLRKIRKYVSGDLVVISDSRVAVLSQRRRSLLEKPNYGLIIEDPVIIDYLEQDFFFRWIRSEIIRDENIKLPTSFTIFRLALYEAQKLLQKKCRLRVLVYGRYVRTGEDCMVEGELVNTLFEDSRGIAQLTIKVNGNTVTIGAQDAIIEDIAASRVEVRGAC</sequence>
<dbReference type="Pfam" id="PF01978">
    <property type="entry name" value="TrmB"/>
    <property type="match status" value="1"/>
</dbReference>
<reference evidence="5" key="1">
    <citation type="book" date="2010" name="EXTREMOPHILES" publisher="0:0-0">
        <title>Complete genome sequences of ten hyperthermophilic archaea reveal their metabolic capabilities and possible ecological roles.</title>
        <editorList>
            <person name="?"/>
        </editorList>
        <authorList>
            <person name="Ravin N.V."/>
            <person name="Mardanov A.V."/>
            <person name="Bonch-Osmolovskaya E.A."/>
            <person name="Skryabin K.G."/>
        </authorList>
    </citation>
    <scope>NUCLEOTIDE SEQUENCE [LARGE SCALE GENOMIC DNA]</scope>
    <source>
        <strain evidence="5">1505</strain>
    </source>
</reference>
<dbReference type="InterPro" id="IPR002831">
    <property type="entry name" value="Tscrpt_reg_TrmB_N"/>
</dbReference>
<dbReference type="InterPro" id="IPR051797">
    <property type="entry name" value="TrmB-like"/>
</dbReference>
<dbReference type="KEGG" id="tcb:TCARB_0639"/>
<evidence type="ECO:0000313" key="5">
    <source>
        <dbReference type="Proteomes" id="UP000266720"/>
    </source>
</evidence>
<gene>
    <name evidence="4" type="ORF">TCARB_0639</name>
</gene>
<feature type="domain" description="Transcription regulator TrmB C-terminal" evidence="3">
    <location>
        <begin position="123"/>
        <end position="350"/>
    </location>
</feature>
<comment type="similarity">
    <text evidence="1">Belongs to the transcriptional regulator TrmB family.</text>
</comment>
<proteinExistence type="inferred from homology"/>
<dbReference type="Gene3D" id="2.30.30.690">
    <property type="match status" value="1"/>
</dbReference>
<dbReference type="GeneID" id="16574198"/>
<dbReference type="RefSeq" id="WP_020963199.1">
    <property type="nucleotide sequence ID" value="NZ_CP007493.1"/>
</dbReference>
<dbReference type="STRING" id="697581.TCARB_0639"/>
<dbReference type="GeneID" id="25406085"/>
<dbReference type="AlphaFoldDB" id="A0A3G1A6F5"/>
<dbReference type="PANTHER" id="PTHR34293">
    <property type="entry name" value="HTH-TYPE TRANSCRIPTIONAL REGULATOR TRMBL2"/>
    <property type="match status" value="1"/>
</dbReference>
<organism evidence="4 5">
    <name type="scientific">Thermofilum adornatum 1505</name>
    <dbReference type="NCBI Taxonomy" id="697581"/>
    <lineage>
        <taxon>Archaea</taxon>
        <taxon>Thermoproteota</taxon>
        <taxon>Thermoprotei</taxon>
        <taxon>Thermofilales</taxon>
        <taxon>Thermofilaceae</taxon>
        <taxon>Thermofilum</taxon>
    </lineage>
</organism>
<name>A0A3G1A6F5_9CREN</name>
<evidence type="ECO:0000259" key="2">
    <source>
        <dbReference type="Pfam" id="PF01978"/>
    </source>
</evidence>
<dbReference type="EMBL" id="CP007493">
    <property type="protein sequence ID" value="AJB41695.1"/>
    <property type="molecule type" value="Genomic_DNA"/>
</dbReference>
<dbReference type="SUPFAM" id="SSF46785">
    <property type="entry name" value="Winged helix' DNA-binding domain"/>
    <property type="match status" value="1"/>
</dbReference>
<feature type="domain" description="Transcription regulator TrmB N-terminal" evidence="2">
    <location>
        <begin position="21"/>
        <end position="84"/>
    </location>
</feature>
<dbReference type="SUPFAM" id="SSF159071">
    <property type="entry name" value="TrmB C-terminal domain-like"/>
    <property type="match status" value="1"/>
</dbReference>
<evidence type="ECO:0000313" key="4">
    <source>
        <dbReference type="EMBL" id="AJB41695.1"/>
    </source>
</evidence>
<protein>
    <submittedName>
        <fullName evidence="4">Transcriptional regulator, TrmB family</fullName>
    </submittedName>
</protein>
<dbReference type="InterPro" id="IPR021586">
    <property type="entry name" value="Tscrpt_reg_TrmB_C"/>
</dbReference>
<dbReference type="Pfam" id="PF11495">
    <property type="entry name" value="Regulator_TrmB"/>
    <property type="match status" value="1"/>
</dbReference>
<dbReference type="Gene3D" id="1.10.10.10">
    <property type="entry name" value="Winged helix-like DNA-binding domain superfamily/Winged helix DNA-binding domain"/>
    <property type="match status" value="1"/>
</dbReference>
<evidence type="ECO:0000259" key="3">
    <source>
        <dbReference type="Pfam" id="PF11495"/>
    </source>
</evidence>
<dbReference type="Proteomes" id="UP000266720">
    <property type="component" value="Chromosome"/>
</dbReference>
<dbReference type="PANTHER" id="PTHR34293:SF1">
    <property type="entry name" value="HTH-TYPE TRANSCRIPTIONAL REGULATOR TRMBL2"/>
    <property type="match status" value="1"/>
</dbReference>
<dbReference type="InterPro" id="IPR036390">
    <property type="entry name" value="WH_DNA-bd_sf"/>
</dbReference>